<evidence type="ECO:0000313" key="2">
    <source>
        <dbReference type="EMBL" id="OHA02724.1"/>
    </source>
</evidence>
<reference evidence="2 3" key="1">
    <citation type="journal article" date="2016" name="Nat. Commun.">
        <title>Thousands of microbial genomes shed light on interconnected biogeochemical processes in an aquifer system.</title>
        <authorList>
            <person name="Anantharaman K."/>
            <person name="Brown C.T."/>
            <person name="Hug L.A."/>
            <person name="Sharon I."/>
            <person name="Castelle C.J."/>
            <person name="Probst A.J."/>
            <person name="Thomas B.C."/>
            <person name="Singh A."/>
            <person name="Wilkins M.J."/>
            <person name="Karaoz U."/>
            <person name="Brodie E.L."/>
            <person name="Williams K.H."/>
            <person name="Hubbard S.S."/>
            <person name="Banfield J.F."/>
        </authorList>
    </citation>
    <scope>NUCLEOTIDE SEQUENCE [LARGE SCALE GENOMIC DNA]</scope>
</reference>
<dbReference type="AlphaFoldDB" id="A0A1G2KU67"/>
<comment type="caution">
    <text evidence="2">The sequence shown here is derived from an EMBL/GenBank/DDBJ whole genome shotgun (WGS) entry which is preliminary data.</text>
</comment>
<evidence type="ECO:0000259" key="1">
    <source>
        <dbReference type="Pfam" id="PF08484"/>
    </source>
</evidence>
<dbReference type="InterPro" id="IPR013691">
    <property type="entry name" value="MeTrfase_14"/>
</dbReference>
<dbReference type="SUPFAM" id="SSF53335">
    <property type="entry name" value="S-adenosyl-L-methionine-dependent methyltransferases"/>
    <property type="match status" value="1"/>
</dbReference>
<name>A0A1G2KU67_9BACT</name>
<dbReference type="Proteomes" id="UP000178510">
    <property type="component" value="Unassembled WGS sequence"/>
</dbReference>
<gene>
    <name evidence="2" type="ORF">A3J58_02580</name>
</gene>
<dbReference type="PANTHER" id="PTHR43861:SF5">
    <property type="entry name" value="BLL5978 PROTEIN"/>
    <property type="match status" value="1"/>
</dbReference>
<feature type="domain" description="C-methyltransferase" evidence="1">
    <location>
        <begin position="234"/>
        <end position="386"/>
    </location>
</feature>
<protein>
    <recommendedName>
        <fullName evidence="1">C-methyltransferase domain-containing protein</fullName>
    </recommendedName>
</protein>
<dbReference type="InterPro" id="IPR038576">
    <property type="entry name" value="Methyltransf_Zn-bd_dom_put_sf"/>
</dbReference>
<dbReference type="Pfam" id="PF13489">
    <property type="entry name" value="Methyltransf_23"/>
    <property type="match status" value="1"/>
</dbReference>
<evidence type="ECO:0000313" key="3">
    <source>
        <dbReference type="Proteomes" id="UP000178510"/>
    </source>
</evidence>
<dbReference type="PANTHER" id="PTHR43861">
    <property type="entry name" value="TRANS-ACONITATE 2-METHYLTRANSFERASE-RELATED"/>
    <property type="match status" value="1"/>
</dbReference>
<dbReference type="InterPro" id="IPR029063">
    <property type="entry name" value="SAM-dependent_MTases_sf"/>
</dbReference>
<dbReference type="Pfam" id="PF08484">
    <property type="entry name" value="Methyltransf_14"/>
    <property type="match status" value="1"/>
</dbReference>
<dbReference type="Gene3D" id="3.40.50.150">
    <property type="entry name" value="Vaccinia Virus protein VP39"/>
    <property type="match status" value="1"/>
</dbReference>
<dbReference type="STRING" id="1802274.A3J58_02580"/>
<proteinExistence type="predicted"/>
<dbReference type="Gene3D" id="3.40.50.720">
    <property type="entry name" value="NAD(P)-binding Rossmann-like Domain"/>
    <property type="match status" value="1"/>
</dbReference>
<organism evidence="2 3">
    <name type="scientific">Candidatus Sungbacteria bacterium RIFCSPHIGHO2_02_FULL_52_23</name>
    <dbReference type="NCBI Taxonomy" id="1802274"/>
    <lineage>
        <taxon>Bacteria</taxon>
        <taxon>Candidatus Sungiibacteriota</taxon>
    </lineage>
</organism>
<dbReference type="Gene3D" id="6.20.50.110">
    <property type="entry name" value="Methyltransferase, zinc-binding domain"/>
    <property type="match status" value="1"/>
</dbReference>
<accession>A0A1G2KU67</accession>
<dbReference type="EMBL" id="MHQM01000039">
    <property type="protein sequence ID" value="OHA02724.1"/>
    <property type="molecule type" value="Genomic_DNA"/>
</dbReference>
<sequence>MEIKLNPVIDFGRMPIANAFLTPDEFATEYFYQMVVGFDPATSAIGLVNRVPPEKMFHGQYAFFSSTSKGMQRHFRATAEKLLPYAKGGIVVEMGSNDGIMLEVWKELGVRAVGVEPSANVATVSRGRGHWVIERFMDDKTADEILSAGPVSLVYGANVSCHIEDFPEYARLVARLIGRDGVFVFEDPYFLDIVEKTSYDQVYDEHVWYFTISFINNVFAPMGLHVFDCEHIDVHGGELRMYVGHKDKYPAKPAVAEWLSREGDLEGKLALLDTNIKKSKTELRDLLLKLQKEGKKIGGFGASSKGVIVCNYCEIGPDLVPYITDNTPIKQRKFYPGVHIPIVPQEEFSKRAPDIAVLFAWNHLKEIDESQAWFRQGGGRWVTHVPTPRII</sequence>